<dbReference type="EC" id="2.7.13.3" evidence="3"/>
<dbReference type="PROSITE" id="PS50885">
    <property type="entry name" value="HAMP"/>
    <property type="match status" value="1"/>
</dbReference>
<proteinExistence type="predicted"/>
<evidence type="ECO:0000256" key="4">
    <source>
        <dbReference type="ARBA" id="ARBA00022475"/>
    </source>
</evidence>
<evidence type="ECO:0000256" key="14">
    <source>
        <dbReference type="SAM" id="Phobius"/>
    </source>
</evidence>
<dbReference type="InterPro" id="IPR050640">
    <property type="entry name" value="Bact_2-comp_sensor_kinase"/>
</dbReference>
<keyword evidence="10" id="KW-0067">ATP-binding</keyword>
<evidence type="ECO:0000256" key="3">
    <source>
        <dbReference type="ARBA" id="ARBA00012438"/>
    </source>
</evidence>
<dbReference type="PROSITE" id="PS50109">
    <property type="entry name" value="HIS_KIN"/>
    <property type="match status" value="1"/>
</dbReference>
<evidence type="ECO:0000313" key="18">
    <source>
        <dbReference type="Proteomes" id="UP000187074"/>
    </source>
</evidence>
<dbReference type="InterPro" id="IPR003594">
    <property type="entry name" value="HATPase_dom"/>
</dbReference>
<keyword evidence="12" id="KW-0902">Two-component regulatory system</keyword>
<evidence type="ECO:0000313" key="17">
    <source>
        <dbReference type="EMBL" id="OME94001.1"/>
    </source>
</evidence>
<dbReference type="InterPro" id="IPR036890">
    <property type="entry name" value="HATPase_C_sf"/>
</dbReference>
<reference evidence="17 18" key="1">
    <citation type="submission" date="2016-11" db="EMBL/GenBank/DDBJ databases">
        <title>Paenibacillus species isolates.</title>
        <authorList>
            <person name="Beno S.M."/>
        </authorList>
    </citation>
    <scope>NUCLEOTIDE SEQUENCE [LARGE SCALE GENOMIC DNA]</scope>
    <source>
        <strain evidence="17 18">FSL F4-0100</strain>
    </source>
</reference>
<comment type="catalytic activity">
    <reaction evidence="1">
        <text>ATP + protein L-histidine = ADP + protein N-phospho-L-histidine.</text>
        <dbReference type="EC" id="2.7.13.3"/>
    </reaction>
</comment>
<feature type="transmembrane region" description="Helical" evidence="14">
    <location>
        <begin position="15"/>
        <end position="35"/>
    </location>
</feature>
<feature type="domain" description="HAMP" evidence="16">
    <location>
        <begin position="320"/>
        <end position="373"/>
    </location>
</feature>
<keyword evidence="13 14" id="KW-0472">Membrane</keyword>
<dbReference type="SMART" id="SM00304">
    <property type="entry name" value="HAMP"/>
    <property type="match status" value="1"/>
</dbReference>
<dbReference type="SMART" id="SM00387">
    <property type="entry name" value="HATPase_c"/>
    <property type="match status" value="1"/>
</dbReference>
<dbReference type="InterPro" id="IPR010559">
    <property type="entry name" value="Sig_transdc_His_kin_internal"/>
</dbReference>
<gene>
    <name evidence="17" type="ORF">BK123_12280</name>
</gene>
<dbReference type="Pfam" id="PF06580">
    <property type="entry name" value="His_kinase"/>
    <property type="match status" value="1"/>
</dbReference>
<keyword evidence="9 17" id="KW-0418">Kinase</keyword>
<evidence type="ECO:0000256" key="9">
    <source>
        <dbReference type="ARBA" id="ARBA00022777"/>
    </source>
</evidence>
<keyword evidence="11 14" id="KW-1133">Transmembrane helix</keyword>
<dbReference type="InterPro" id="IPR003660">
    <property type="entry name" value="HAMP_dom"/>
</dbReference>
<dbReference type="SUPFAM" id="SSF158472">
    <property type="entry name" value="HAMP domain-like"/>
    <property type="match status" value="1"/>
</dbReference>
<evidence type="ECO:0000256" key="11">
    <source>
        <dbReference type="ARBA" id="ARBA00022989"/>
    </source>
</evidence>
<protein>
    <recommendedName>
        <fullName evidence="3">histidine kinase</fullName>
        <ecNumber evidence="3">2.7.13.3</ecNumber>
    </recommendedName>
</protein>
<keyword evidence="6" id="KW-0808">Transferase</keyword>
<dbReference type="Proteomes" id="UP000187074">
    <property type="component" value="Unassembled WGS sequence"/>
</dbReference>
<evidence type="ECO:0000256" key="5">
    <source>
        <dbReference type="ARBA" id="ARBA00022553"/>
    </source>
</evidence>
<feature type="domain" description="Histidine kinase" evidence="15">
    <location>
        <begin position="418"/>
        <end position="582"/>
    </location>
</feature>
<dbReference type="Gene3D" id="6.10.340.10">
    <property type="match status" value="1"/>
</dbReference>
<dbReference type="Pfam" id="PF00672">
    <property type="entry name" value="HAMP"/>
    <property type="match status" value="1"/>
</dbReference>
<dbReference type="CDD" id="cd06225">
    <property type="entry name" value="HAMP"/>
    <property type="match status" value="1"/>
</dbReference>
<evidence type="ECO:0000256" key="10">
    <source>
        <dbReference type="ARBA" id="ARBA00022840"/>
    </source>
</evidence>
<accession>A0A1R1B4E2</accession>
<dbReference type="Gene3D" id="3.30.565.10">
    <property type="entry name" value="Histidine kinase-like ATPase, C-terminal domain"/>
    <property type="match status" value="1"/>
</dbReference>
<dbReference type="EMBL" id="MRTF01000003">
    <property type="protein sequence ID" value="OME94001.1"/>
    <property type="molecule type" value="Genomic_DNA"/>
</dbReference>
<dbReference type="PANTHER" id="PTHR34220:SF11">
    <property type="entry name" value="SENSOR PROTEIN KINASE HPTS"/>
    <property type="match status" value="1"/>
</dbReference>
<evidence type="ECO:0000259" key="16">
    <source>
        <dbReference type="PROSITE" id="PS50885"/>
    </source>
</evidence>
<evidence type="ECO:0000259" key="15">
    <source>
        <dbReference type="PROSITE" id="PS50109"/>
    </source>
</evidence>
<dbReference type="Pfam" id="PF02518">
    <property type="entry name" value="HATPase_c"/>
    <property type="match status" value="1"/>
</dbReference>
<evidence type="ECO:0000256" key="12">
    <source>
        <dbReference type="ARBA" id="ARBA00023012"/>
    </source>
</evidence>
<sequence length="594" mass="68996">MLNRIRFLFPHKLKYRLFAAFVLVILLPFGILNLYNYQRIETLVQEKISQQSHSQLEQMYRTLEDQLSVAFKTLIFLEQDSTVASVLTHPGQRQGLENKNLMEEKFKNLNNSFFLYNPSVYFTILDFHGNAYTSYSPREALNYRKLRDNPGFDREQMEGVSYHWVSSDANYVLRDISTSPYLLSLYAYMETPRNKPYGMARISIDYSFWFQSVMKQSTLRQEYFLITSAGENVSQSILNSSLTSEVKARIAAEPRQKYFIDKASNTLVNYIYVESLDWYIVNRIPLTVLFNEIEELKRQYFMTFFLLTGAFLIMTFIIAATITRPLSHLQNKMKAVVRKNLKIRLPERKFRGEILELTQTFNSMLDDMDVLIQRLKAEERQKEAVHFHMLLAQLNPHFLLNTLNTVKWIAIRHGNDDITNITLSLGKLLEASLNTEKDLVHLKDEIELVQAYVHIQQVRYNHRFDVTFAYDEDILYALVPKLSLQPLVENAIIHGIGPLPEQEGLIEITVTREGPNRLAVEIKDNGVGMEQSRQANGMRKRPGIGLSNVQELLRLLFKEEGSMEIISSELGTRIRFSIPLLISTPYQNDHLISS</sequence>
<organism evidence="17 18">
    <name type="scientific">Paenibacillus lautus</name>
    <name type="common">Bacillus lautus</name>
    <dbReference type="NCBI Taxonomy" id="1401"/>
    <lineage>
        <taxon>Bacteria</taxon>
        <taxon>Bacillati</taxon>
        <taxon>Bacillota</taxon>
        <taxon>Bacilli</taxon>
        <taxon>Bacillales</taxon>
        <taxon>Paenibacillaceae</taxon>
        <taxon>Paenibacillus</taxon>
    </lineage>
</organism>
<feature type="transmembrane region" description="Helical" evidence="14">
    <location>
        <begin position="300"/>
        <end position="323"/>
    </location>
</feature>
<dbReference type="PANTHER" id="PTHR34220">
    <property type="entry name" value="SENSOR HISTIDINE KINASE YPDA"/>
    <property type="match status" value="1"/>
</dbReference>
<name>A0A1R1B4E2_PAELA</name>
<evidence type="ECO:0000256" key="2">
    <source>
        <dbReference type="ARBA" id="ARBA00004651"/>
    </source>
</evidence>
<keyword evidence="7 14" id="KW-0812">Transmembrane</keyword>
<keyword evidence="5" id="KW-0597">Phosphoprotein</keyword>
<dbReference type="GO" id="GO:0000155">
    <property type="term" value="F:phosphorelay sensor kinase activity"/>
    <property type="evidence" value="ECO:0007669"/>
    <property type="project" value="InterPro"/>
</dbReference>
<evidence type="ECO:0000256" key="7">
    <source>
        <dbReference type="ARBA" id="ARBA00022692"/>
    </source>
</evidence>
<dbReference type="AlphaFoldDB" id="A0A1R1B4E2"/>
<dbReference type="GO" id="GO:0005886">
    <property type="term" value="C:plasma membrane"/>
    <property type="evidence" value="ECO:0007669"/>
    <property type="project" value="UniProtKB-SubCell"/>
</dbReference>
<evidence type="ECO:0000256" key="13">
    <source>
        <dbReference type="ARBA" id="ARBA00023136"/>
    </source>
</evidence>
<dbReference type="InterPro" id="IPR005467">
    <property type="entry name" value="His_kinase_dom"/>
</dbReference>
<evidence type="ECO:0000256" key="8">
    <source>
        <dbReference type="ARBA" id="ARBA00022741"/>
    </source>
</evidence>
<dbReference type="GO" id="GO:0005524">
    <property type="term" value="F:ATP binding"/>
    <property type="evidence" value="ECO:0007669"/>
    <property type="project" value="UniProtKB-KW"/>
</dbReference>
<comment type="caution">
    <text evidence="17">The sequence shown here is derived from an EMBL/GenBank/DDBJ whole genome shotgun (WGS) entry which is preliminary data.</text>
</comment>
<dbReference type="SUPFAM" id="SSF55874">
    <property type="entry name" value="ATPase domain of HSP90 chaperone/DNA topoisomerase II/histidine kinase"/>
    <property type="match status" value="1"/>
</dbReference>
<dbReference type="RefSeq" id="WP_076322667.1">
    <property type="nucleotide sequence ID" value="NZ_MRTF01000003.1"/>
</dbReference>
<evidence type="ECO:0000256" key="1">
    <source>
        <dbReference type="ARBA" id="ARBA00000085"/>
    </source>
</evidence>
<keyword evidence="8" id="KW-0547">Nucleotide-binding</keyword>
<evidence type="ECO:0000256" key="6">
    <source>
        <dbReference type="ARBA" id="ARBA00022679"/>
    </source>
</evidence>
<dbReference type="STRING" id="1401.BK123_12280"/>
<comment type="subcellular location">
    <subcellularLocation>
        <location evidence="2">Cell membrane</location>
        <topology evidence="2">Multi-pass membrane protein</topology>
    </subcellularLocation>
</comment>
<keyword evidence="4" id="KW-1003">Cell membrane</keyword>
<dbReference type="OrthoDB" id="2638092at2"/>